<accession>A0A6J5MKL6</accession>
<proteinExistence type="predicted"/>
<gene>
    <name evidence="1" type="ORF">UFOVP496_26</name>
</gene>
<evidence type="ECO:0000313" key="1">
    <source>
        <dbReference type="EMBL" id="CAB4146802.1"/>
    </source>
</evidence>
<organism evidence="1">
    <name type="scientific">uncultured Caudovirales phage</name>
    <dbReference type="NCBI Taxonomy" id="2100421"/>
    <lineage>
        <taxon>Viruses</taxon>
        <taxon>Duplodnaviria</taxon>
        <taxon>Heunggongvirae</taxon>
        <taxon>Uroviricota</taxon>
        <taxon>Caudoviricetes</taxon>
        <taxon>Peduoviridae</taxon>
        <taxon>Maltschvirus</taxon>
        <taxon>Maltschvirus maltsch</taxon>
    </lineage>
</organism>
<dbReference type="EMBL" id="LR796472">
    <property type="protein sequence ID" value="CAB4146802.1"/>
    <property type="molecule type" value="Genomic_DNA"/>
</dbReference>
<protein>
    <submittedName>
        <fullName evidence="1">Uncharacterized protein</fullName>
    </submittedName>
</protein>
<reference evidence="1" key="1">
    <citation type="submission" date="2020-04" db="EMBL/GenBank/DDBJ databases">
        <authorList>
            <person name="Chiriac C."/>
            <person name="Salcher M."/>
            <person name="Ghai R."/>
            <person name="Kavagutti S V."/>
        </authorList>
    </citation>
    <scope>NUCLEOTIDE SEQUENCE</scope>
</reference>
<name>A0A6J5MKL6_9CAUD</name>
<dbReference type="InterPro" id="IPR043876">
    <property type="entry name" value="DUF5856"/>
</dbReference>
<dbReference type="Pfam" id="PF19174">
    <property type="entry name" value="DUF5856"/>
    <property type="match status" value="1"/>
</dbReference>
<sequence length="142" mass="14963">MSVVASKSPMASLLYDSDKGDAGAASEFIARLLNGATAIHMHHLMVTGAGSFAKHTALGVYEGLTEAVDSLAESYIGCTGTPLVFKGGTVTMNPDCVAEVRALYEYIETARTAMGTESHIQNEVDNISSLLSSALYKLTRLS</sequence>